<dbReference type="Proteomes" id="UP001169242">
    <property type="component" value="Unassembled WGS sequence"/>
</dbReference>
<evidence type="ECO:0000313" key="2">
    <source>
        <dbReference type="EMBL" id="MDA3732032.1"/>
    </source>
</evidence>
<feature type="compositionally biased region" description="Basic residues" evidence="1">
    <location>
        <begin position="139"/>
        <end position="149"/>
    </location>
</feature>
<feature type="region of interest" description="Disordered" evidence="1">
    <location>
        <begin position="135"/>
        <end position="187"/>
    </location>
</feature>
<accession>A0AA42J126</accession>
<evidence type="ECO:0000313" key="3">
    <source>
        <dbReference type="Proteomes" id="UP001169242"/>
    </source>
</evidence>
<dbReference type="InterPro" id="IPR009734">
    <property type="entry name" value="Myoviridae_GpU"/>
</dbReference>
<proteinExistence type="predicted"/>
<dbReference type="EMBL" id="JAQIFT010000044">
    <property type="protein sequence ID" value="MDA3732032.1"/>
    <property type="molecule type" value="Genomic_DNA"/>
</dbReference>
<name>A0AA42J126_9FIRM</name>
<sequence length="187" mass="20668">MYLAMFGPKGFTVSSNKVITFDDFSSNSSLETEKQESKNKKPSTYIKGAGLDTFSVKVRLDRALGVYPMEQIEDWMSIKDKAEAYPFLLNGKPFLNTKWILKSIGINETHIDNTGYILAATITLNFEEFVRAGSAQASKKNKKSSKKSKKAADTASIYNALSPSQKANMTRTSNSQSPSVKPSAERT</sequence>
<comment type="caution">
    <text evidence="2">The sequence shown here is derived from an EMBL/GenBank/DDBJ whole genome shotgun (WGS) entry which is preliminary data.</text>
</comment>
<dbReference type="AlphaFoldDB" id="A0AA42J126"/>
<dbReference type="RefSeq" id="WP_271012325.1">
    <property type="nucleotide sequence ID" value="NZ_JAQIFT010000044.1"/>
</dbReference>
<protein>
    <submittedName>
        <fullName evidence="2">Phage tail protein</fullName>
    </submittedName>
</protein>
<organism evidence="2 3">
    <name type="scientific">Holtiella tumoricola</name>
    <dbReference type="NCBI Taxonomy" id="3018743"/>
    <lineage>
        <taxon>Bacteria</taxon>
        <taxon>Bacillati</taxon>
        <taxon>Bacillota</taxon>
        <taxon>Clostridia</taxon>
        <taxon>Lachnospirales</taxon>
        <taxon>Cellulosilyticaceae</taxon>
        <taxon>Holtiella</taxon>
    </lineage>
</organism>
<dbReference type="Pfam" id="PF06995">
    <property type="entry name" value="Phage_P2_GpU"/>
    <property type="match status" value="1"/>
</dbReference>
<reference evidence="2" key="1">
    <citation type="journal article" date="2023" name="Int. J. Syst. Evol. Microbiol.">
        <title>&lt;i&gt;Holtiella tumoricola&lt;/i&gt; gen. nov. sp. nov., isolated from a human clinical sample.</title>
        <authorList>
            <person name="Allen-Vercoe E."/>
            <person name="Daigneault M.C."/>
            <person name="Vancuren S.J."/>
            <person name="Cochrane K."/>
            <person name="O'Neal L.L."/>
            <person name="Sankaranarayanan K."/>
            <person name="Lawson P.A."/>
        </authorList>
    </citation>
    <scope>NUCLEOTIDE SEQUENCE</scope>
    <source>
        <strain evidence="2">CC70A</strain>
    </source>
</reference>
<evidence type="ECO:0000256" key="1">
    <source>
        <dbReference type="SAM" id="MobiDB-lite"/>
    </source>
</evidence>
<gene>
    <name evidence="2" type="ORF">PBV87_11120</name>
</gene>
<feature type="compositionally biased region" description="Polar residues" evidence="1">
    <location>
        <begin position="157"/>
        <end position="180"/>
    </location>
</feature>
<keyword evidence="3" id="KW-1185">Reference proteome</keyword>